<evidence type="ECO:0000313" key="2">
    <source>
        <dbReference type="Proteomes" id="UP001176940"/>
    </source>
</evidence>
<proteinExistence type="predicted"/>
<evidence type="ECO:0000313" key="1">
    <source>
        <dbReference type="EMBL" id="CAJ0962549.1"/>
    </source>
</evidence>
<gene>
    <name evidence="1" type="ORF">RIMI_LOCUS18272800</name>
</gene>
<dbReference type="EMBL" id="CAUEEQ010055339">
    <property type="protein sequence ID" value="CAJ0962549.1"/>
    <property type="molecule type" value="Genomic_DNA"/>
</dbReference>
<name>A0ABN9MD82_9NEOB</name>
<accession>A0ABN9MD82</accession>
<organism evidence="1 2">
    <name type="scientific">Ranitomeya imitator</name>
    <name type="common">mimic poison frog</name>
    <dbReference type="NCBI Taxonomy" id="111125"/>
    <lineage>
        <taxon>Eukaryota</taxon>
        <taxon>Metazoa</taxon>
        <taxon>Chordata</taxon>
        <taxon>Craniata</taxon>
        <taxon>Vertebrata</taxon>
        <taxon>Euteleostomi</taxon>
        <taxon>Amphibia</taxon>
        <taxon>Batrachia</taxon>
        <taxon>Anura</taxon>
        <taxon>Neobatrachia</taxon>
        <taxon>Hyloidea</taxon>
        <taxon>Dendrobatidae</taxon>
        <taxon>Dendrobatinae</taxon>
        <taxon>Ranitomeya</taxon>
    </lineage>
</organism>
<comment type="caution">
    <text evidence="1">The sequence shown here is derived from an EMBL/GenBank/DDBJ whole genome shotgun (WGS) entry which is preliminary data.</text>
</comment>
<sequence>MSRSCDRDVITGPALIPTLGPEAAVDYKGPSERKRKMIAMYKMSMAAKNEDDSEGKQAVLTLEKENLSQEDAQLKEEVQHGDITVQWKDGQITSLYTDAPEEDV</sequence>
<protein>
    <submittedName>
        <fullName evidence="1">Uncharacterized protein</fullName>
    </submittedName>
</protein>
<dbReference type="Proteomes" id="UP001176940">
    <property type="component" value="Unassembled WGS sequence"/>
</dbReference>
<reference evidence="1" key="1">
    <citation type="submission" date="2023-07" db="EMBL/GenBank/DDBJ databases">
        <authorList>
            <person name="Stuckert A."/>
        </authorList>
    </citation>
    <scope>NUCLEOTIDE SEQUENCE</scope>
</reference>
<keyword evidence="2" id="KW-1185">Reference proteome</keyword>